<protein>
    <recommendedName>
        <fullName evidence="2">Terminase large subunit gp17-like C-terminal domain-containing protein</fullName>
    </recommendedName>
</protein>
<keyword evidence="1" id="KW-1188">Viral release from host cell</keyword>
<feature type="domain" description="Terminase large subunit gp17-like C-terminal" evidence="2">
    <location>
        <begin position="318"/>
        <end position="468"/>
    </location>
</feature>
<evidence type="ECO:0000313" key="4">
    <source>
        <dbReference type="Proteomes" id="UP001500657"/>
    </source>
</evidence>
<evidence type="ECO:0000256" key="1">
    <source>
        <dbReference type="ARBA" id="ARBA00022612"/>
    </source>
</evidence>
<dbReference type="Proteomes" id="UP001500657">
    <property type="component" value="Unassembled WGS sequence"/>
</dbReference>
<accession>A0ABP3EHE8</accession>
<evidence type="ECO:0000313" key="3">
    <source>
        <dbReference type="EMBL" id="GAA0260558.1"/>
    </source>
</evidence>
<dbReference type="RefSeq" id="WP_343883362.1">
    <property type="nucleotide sequence ID" value="NZ_BAAAFO010000004.1"/>
</dbReference>
<dbReference type="Pfam" id="PF17289">
    <property type="entry name" value="Terminase_6C"/>
    <property type="match status" value="1"/>
</dbReference>
<reference evidence="4" key="1">
    <citation type="journal article" date="2019" name="Int. J. Syst. Evol. Microbiol.">
        <title>The Global Catalogue of Microorganisms (GCM) 10K type strain sequencing project: providing services to taxonomists for standard genome sequencing and annotation.</title>
        <authorList>
            <consortium name="The Broad Institute Genomics Platform"/>
            <consortium name="The Broad Institute Genome Sequencing Center for Infectious Disease"/>
            <person name="Wu L."/>
            <person name="Ma J."/>
        </authorList>
    </citation>
    <scope>NUCLEOTIDE SEQUENCE [LARGE SCALE GENOMIC DNA]</scope>
    <source>
        <strain evidence="4">JCM 16242</strain>
    </source>
</reference>
<name>A0ABP3EHE8_9GAMM</name>
<dbReference type="Gene3D" id="3.30.420.240">
    <property type="match status" value="1"/>
</dbReference>
<dbReference type="EMBL" id="BAAAFO010000004">
    <property type="protein sequence ID" value="GAA0260558.1"/>
    <property type="molecule type" value="Genomic_DNA"/>
</dbReference>
<sequence length="498" mass="57460">MTPDEKRELVALLEKRDRRDARKRAREDLFYLLTEVLGRKDIDRPWLKARCEEVQAGPDGMLDLWAREHYKSTIITFGKTIQDILASHGDNPLPEWGGREATIGIFSHTRPIAKGFLRQIKTEFERNQRLHELFPDIFWADTRKAPKWSEDDGIVVKRKSNPKEATVEAWGLVDGQPTSKHFFVMVYDDIVTRESVTTPEMIAKTTAALELSYNLGTDGGVKRFIGTRYHYNDTYKTVIDRGTAKARLYPATEDGTVEGEPVLMSRDALAEKRRDMGPYTFGCQMLQDPKADETQGFREEWLRYYKSDASSGTNRYILVDPASGKRKTNDYTSMWVIGLASDGNYYALDMVRDRLNLTQRGKLLMQLHRKWKPLQVRYERYGMMADIEYIKTLQEAENYRFTIDEVGGQTSKPDRIKRLIPIFEQGKFYLPETLHRTNYEGTVEDLVNTFIQQEYKPFPVSLHDDMLDGLARIAEPDIALKWPDATSRGAISFASEFA</sequence>
<dbReference type="InterPro" id="IPR035421">
    <property type="entry name" value="Terminase_6C"/>
</dbReference>
<gene>
    <name evidence="3" type="ORF">GCM10009126_27500</name>
</gene>
<keyword evidence="4" id="KW-1185">Reference proteome</keyword>
<evidence type="ECO:0000259" key="2">
    <source>
        <dbReference type="Pfam" id="PF17289"/>
    </source>
</evidence>
<organism evidence="3 4">
    <name type="scientific">Rhodanobacter caeni</name>
    <dbReference type="NCBI Taxonomy" id="657654"/>
    <lineage>
        <taxon>Bacteria</taxon>
        <taxon>Pseudomonadati</taxon>
        <taxon>Pseudomonadota</taxon>
        <taxon>Gammaproteobacteria</taxon>
        <taxon>Lysobacterales</taxon>
        <taxon>Rhodanobacteraceae</taxon>
        <taxon>Rhodanobacter</taxon>
    </lineage>
</organism>
<comment type="caution">
    <text evidence="3">The sequence shown here is derived from an EMBL/GenBank/DDBJ whole genome shotgun (WGS) entry which is preliminary data.</text>
</comment>
<proteinExistence type="predicted"/>